<dbReference type="AlphaFoldDB" id="A0A1J1HYL7"/>
<organism evidence="1 2">
    <name type="scientific">Clunio marinus</name>
    <dbReference type="NCBI Taxonomy" id="568069"/>
    <lineage>
        <taxon>Eukaryota</taxon>
        <taxon>Metazoa</taxon>
        <taxon>Ecdysozoa</taxon>
        <taxon>Arthropoda</taxon>
        <taxon>Hexapoda</taxon>
        <taxon>Insecta</taxon>
        <taxon>Pterygota</taxon>
        <taxon>Neoptera</taxon>
        <taxon>Endopterygota</taxon>
        <taxon>Diptera</taxon>
        <taxon>Nematocera</taxon>
        <taxon>Chironomoidea</taxon>
        <taxon>Chironomidae</taxon>
        <taxon>Clunio</taxon>
    </lineage>
</organism>
<proteinExistence type="predicted"/>
<keyword evidence="2" id="KW-1185">Reference proteome</keyword>
<reference evidence="1 2" key="1">
    <citation type="submission" date="2015-04" db="EMBL/GenBank/DDBJ databases">
        <authorList>
            <person name="Syromyatnikov M.Y."/>
            <person name="Popov V.N."/>
        </authorList>
    </citation>
    <scope>NUCLEOTIDE SEQUENCE [LARGE SCALE GENOMIC DNA]</scope>
</reference>
<dbReference type="Proteomes" id="UP000183832">
    <property type="component" value="Unassembled WGS sequence"/>
</dbReference>
<sequence>MKSIHEAFRHSMDIREPRCEENKWHHMHMVKALTVKFNPGGKFHATESEVSISCFFAKKEDWGKCNVKKLNKRKTCFSKVRCP</sequence>
<name>A0A1J1HYL7_9DIPT</name>
<gene>
    <name evidence="1" type="ORF">CLUMA_CG006735</name>
</gene>
<accession>A0A1J1HYL7</accession>
<protein>
    <submittedName>
        <fullName evidence="1">CLUMA_CG006735, isoform A</fullName>
    </submittedName>
</protein>
<evidence type="ECO:0000313" key="2">
    <source>
        <dbReference type="Proteomes" id="UP000183832"/>
    </source>
</evidence>
<evidence type="ECO:0000313" key="1">
    <source>
        <dbReference type="EMBL" id="CRK93191.1"/>
    </source>
</evidence>
<dbReference type="EMBL" id="CVRI01000037">
    <property type="protein sequence ID" value="CRK93191.1"/>
    <property type="molecule type" value="Genomic_DNA"/>
</dbReference>